<dbReference type="InterPro" id="IPR025202">
    <property type="entry name" value="PLD-like_dom"/>
</dbReference>
<dbReference type="STRING" id="985053.VMUT_1513"/>
<dbReference type="GeneID" id="10289165"/>
<reference evidence="2 3" key="1">
    <citation type="journal article" date="2011" name="J. Bacteriol.">
        <title>Complete genome sequence of 'Vulcanisaeta moutnovskia' strain 768-28, a novel member of the hyperthermophilic crenarchaeal genus vulcanisaeta.</title>
        <authorList>
            <person name="Gumerov V.M."/>
            <person name="Mardanov A.V."/>
            <person name="Beletsky A.V."/>
            <person name="Prokofeva M.I."/>
            <person name="Bonch-Osmolovskaya E.A."/>
            <person name="Ravin N.V."/>
            <person name="Skryabin K.G."/>
        </authorList>
    </citation>
    <scope>NUCLEOTIDE SEQUENCE [LARGE SCALE GENOMIC DNA]</scope>
    <source>
        <strain evidence="2 3">768-28</strain>
    </source>
</reference>
<evidence type="ECO:0000313" key="2">
    <source>
        <dbReference type="EMBL" id="ADY01718.1"/>
    </source>
</evidence>
<dbReference type="eggNOG" id="arCOG04818">
    <property type="taxonomic scope" value="Archaea"/>
</dbReference>
<dbReference type="Proteomes" id="UP000007485">
    <property type="component" value="Chromosome"/>
</dbReference>
<dbReference type="KEGG" id="vmo:VMUT_1513"/>
<accession>F0QTK5</accession>
<dbReference type="Gene3D" id="3.30.870.10">
    <property type="entry name" value="Endonuclease Chain A"/>
    <property type="match status" value="1"/>
</dbReference>
<organism evidence="2 3">
    <name type="scientific">Vulcanisaeta moutnovskia (strain 768-28)</name>
    <dbReference type="NCBI Taxonomy" id="985053"/>
    <lineage>
        <taxon>Archaea</taxon>
        <taxon>Thermoproteota</taxon>
        <taxon>Thermoprotei</taxon>
        <taxon>Thermoproteales</taxon>
        <taxon>Thermoproteaceae</taxon>
        <taxon>Vulcanisaeta</taxon>
    </lineage>
</organism>
<evidence type="ECO:0000259" key="1">
    <source>
        <dbReference type="Pfam" id="PF13091"/>
    </source>
</evidence>
<gene>
    <name evidence="2" type="ordered locus">VMUT_1513</name>
</gene>
<dbReference type="HOGENOM" id="CLU_805664_0_0_2"/>
<dbReference type="EMBL" id="CP002529">
    <property type="protein sequence ID" value="ADY01718.1"/>
    <property type="molecule type" value="Genomic_DNA"/>
</dbReference>
<keyword evidence="3" id="KW-1185">Reference proteome</keyword>
<protein>
    <recommendedName>
        <fullName evidence="1">Phospholipase D-like domain-containing protein</fullName>
    </recommendedName>
</protein>
<evidence type="ECO:0000313" key="3">
    <source>
        <dbReference type="Proteomes" id="UP000007485"/>
    </source>
</evidence>
<dbReference type="Pfam" id="PF13091">
    <property type="entry name" value="PLDc_2"/>
    <property type="match status" value="1"/>
</dbReference>
<sequence length="353" mass="39871">MKGVLIHICHRLDECLDRARGLSDLTLFNAATGFIDYDGLSYVLNYLGDINDVRVVVGNLGPIPRTIYERWRDVIRVYPNLHTKLYLLGSGVAIVGSANLTVGGLYGNVELNILIRDGGLYSQLMRYFEELWLNAKPLTEDYVEDAEEVEVRSTKRSAAGFVNEVNRALLDILGVNEECLTTFNPKRCAVAVAEAINRGFRDCRDSPENCVVDAVAEELNLEVKELARRLIRGPGLTVVAGHPLCWVRTFINLLRTGRVSVEELDSGVKIYEAMVREASRECPSRAGELARDELMRLGDERYRDDYVRWKIPYRLLPLALVLPITDCRLVGIRRRDGSALRRLACNQWGSHNY</sequence>
<dbReference type="AlphaFoldDB" id="F0QTK5"/>
<name>F0QTK5_VULM7</name>
<dbReference type="RefSeq" id="WP_013604880.1">
    <property type="nucleotide sequence ID" value="NC_015151.1"/>
</dbReference>
<dbReference type="SUPFAM" id="SSF56024">
    <property type="entry name" value="Phospholipase D/nuclease"/>
    <property type="match status" value="1"/>
</dbReference>
<proteinExistence type="predicted"/>
<feature type="domain" description="Phospholipase D-like" evidence="1">
    <location>
        <begin position="75"/>
        <end position="132"/>
    </location>
</feature>
<dbReference type="OrthoDB" id="26775at2157"/>